<dbReference type="InterPro" id="IPR036689">
    <property type="entry name" value="ESAT-6-like_sf"/>
</dbReference>
<dbReference type="RefSeq" id="WP_378245512.1">
    <property type="nucleotide sequence ID" value="NZ_JBHSKF010000003.1"/>
</dbReference>
<name>A0ABW0EJA5_9PSEU</name>
<dbReference type="Gene3D" id="1.10.287.1060">
    <property type="entry name" value="ESAT-6-like"/>
    <property type="match status" value="1"/>
</dbReference>
<dbReference type="EMBL" id="JBHSKF010000003">
    <property type="protein sequence ID" value="MFC5287002.1"/>
    <property type="molecule type" value="Genomic_DNA"/>
</dbReference>
<protein>
    <submittedName>
        <fullName evidence="1">WXG100 family type VII secretion target</fullName>
    </submittedName>
</protein>
<evidence type="ECO:0000313" key="1">
    <source>
        <dbReference type="EMBL" id="MFC5287002.1"/>
    </source>
</evidence>
<dbReference type="SUPFAM" id="SSF140453">
    <property type="entry name" value="EsxAB dimer-like"/>
    <property type="match status" value="1"/>
</dbReference>
<accession>A0ABW0EJA5</accession>
<evidence type="ECO:0000313" key="2">
    <source>
        <dbReference type="Proteomes" id="UP001596157"/>
    </source>
</evidence>
<dbReference type="InterPro" id="IPR022536">
    <property type="entry name" value="EspC"/>
</dbReference>
<dbReference type="Proteomes" id="UP001596157">
    <property type="component" value="Unassembled WGS sequence"/>
</dbReference>
<organism evidence="1 2">
    <name type="scientific">Actinokineospora guangxiensis</name>
    <dbReference type="NCBI Taxonomy" id="1490288"/>
    <lineage>
        <taxon>Bacteria</taxon>
        <taxon>Bacillati</taxon>
        <taxon>Actinomycetota</taxon>
        <taxon>Actinomycetes</taxon>
        <taxon>Pseudonocardiales</taxon>
        <taxon>Pseudonocardiaceae</taxon>
        <taxon>Actinokineospora</taxon>
    </lineage>
</organism>
<sequence length="101" mass="10616">MGDGFNVNIAEMRGHARTVSDCSAQVHSAQGITQQVGQDAYGLIGSFFASFILSACGDVLEGFQKVATAIDDVRQGLEAVAEDYESIDLGNARTFGGRVGQ</sequence>
<reference evidence="2" key="1">
    <citation type="journal article" date="2019" name="Int. J. Syst. Evol. Microbiol.">
        <title>The Global Catalogue of Microorganisms (GCM) 10K type strain sequencing project: providing services to taxonomists for standard genome sequencing and annotation.</title>
        <authorList>
            <consortium name="The Broad Institute Genomics Platform"/>
            <consortium name="The Broad Institute Genome Sequencing Center for Infectious Disease"/>
            <person name="Wu L."/>
            <person name="Ma J."/>
        </authorList>
    </citation>
    <scope>NUCLEOTIDE SEQUENCE [LARGE SCALE GENOMIC DNA]</scope>
    <source>
        <strain evidence="2">CCUG 59778</strain>
    </source>
</reference>
<gene>
    <name evidence="1" type="ORF">ACFPM7_08055</name>
</gene>
<dbReference type="Pfam" id="PF10824">
    <property type="entry name" value="T7SS_ESX_EspC"/>
    <property type="match status" value="1"/>
</dbReference>
<comment type="caution">
    <text evidence="1">The sequence shown here is derived from an EMBL/GenBank/DDBJ whole genome shotgun (WGS) entry which is preliminary data.</text>
</comment>
<keyword evidence="2" id="KW-1185">Reference proteome</keyword>
<proteinExistence type="predicted"/>